<organism evidence="1">
    <name type="scientific">Phascolarctobacterium faecium</name>
    <dbReference type="NCBI Taxonomy" id="33025"/>
    <lineage>
        <taxon>Bacteria</taxon>
        <taxon>Bacillati</taxon>
        <taxon>Bacillota</taxon>
        <taxon>Negativicutes</taxon>
        <taxon>Acidaminococcales</taxon>
        <taxon>Acidaminococcaceae</taxon>
        <taxon>Phascolarctobacterium</taxon>
    </lineage>
</organism>
<dbReference type="GeneID" id="49407443"/>
<evidence type="ECO:0000313" key="4">
    <source>
        <dbReference type="Proteomes" id="UP000443070"/>
    </source>
</evidence>
<evidence type="ECO:0000313" key="1">
    <source>
        <dbReference type="EMBL" id="CDB45084.1"/>
    </source>
</evidence>
<dbReference type="EMBL" id="WNBW01000008">
    <property type="protein sequence ID" value="MTU04577.1"/>
    <property type="molecule type" value="Genomic_DNA"/>
</dbReference>
<proteinExistence type="predicted"/>
<protein>
    <submittedName>
        <fullName evidence="1">Uncharacterized protein</fullName>
    </submittedName>
</protein>
<accession>A0A3G9H8J0</accession>
<dbReference type="Proteomes" id="UP000443070">
    <property type="component" value="Unassembled WGS sequence"/>
</dbReference>
<dbReference type="OrthoDB" id="1629730at2"/>
<reference evidence="1" key="1">
    <citation type="submission" date="2012-11" db="EMBL/GenBank/DDBJ databases">
        <title>Dependencies among metagenomic species, viruses, plasmids and units of genetic variation.</title>
        <authorList>
            <person name="Nielsen H.B."/>
            <person name="Almeida M."/>
            <person name="Juncker A.S."/>
            <person name="Rasmussen S."/>
            <person name="Li J."/>
            <person name="Sunagawa S."/>
            <person name="Plichta D."/>
            <person name="Gautier L."/>
            <person name="Le Chatelier E."/>
            <person name="Peletier E."/>
            <person name="Bonde I."/>
            <person name="Nielsen T."/>
            <person name="Manichanh C."/>
            <person name="Arumugam M."/>
            <person name="Batto J."/>
            <person name="Santos M.B.Q.D."/>
            <person name="Blom N."/>
            <person name="Borruel N."/>
            <person name="Burgdorf K.S."/>
            <person name="Boumezbeur F."/>
            <person name="Casellas F."/>
            <person name="Dore J."/>
            <person name="Guarner F."/>
            <person name="Hansen T."/>
            <person name="Hildebrand F."/>
            <person name="Kaas R.S."/>
            <person name="Kennedy S."/>
            <person name="Kristiansen K."/>
            <person name="Kultima J.R."/>
            <person name="Leonard P."/>
            <person name="Levenez F."/>
            <person name="Lund O."/>
            <person name="Moumen B."/>
            <person name="Le Paslier D."/>
            <person name="Pons N."/>
            <person name="Pedersen O."/>
            <person name="Prifti E."/>
            <person name="Qin J."/>
            <person name="Raes J."/>
            <person name="Tap J."/>
            <person name="Tims S."/>
            <person name="Ussery D.W."/>
            <person name="Yamada T."/>
            <person name="MetaHit consortium"/>
            <person name="Renault P."/>
            <person name="Sicheritz-Ponten T."/>
            <person name="Bork P."/>
            <person name="Wang J."/>
            <person name="Brunak S."/>
            <person name="Ehrlich S.D."/>
        </authorList>
    </citation>
    <scope>NUCLEOTIDE SEQUENCE [LARGE SCALE GENOMIC DNA]</scope>
</reference>
<sequence>MTCKEHPKYELPNTPHAKHRYESAMKHVEAAKAAGKSSEEIHAIFKKVMEFDIKDVEKLPADGPHAKYRSAVIHAQKAIAAGKSSEEAHELYRKIMAGEATGGCGHH</sequence>
<dbReference type="AlphaFoldDB" id="A0A3G9H8J0"/>
<gene>
    <name evidence="1" type="ORF">BN533_00222</name>
    <name evidence="2" type="ORF">GMD11_04075</name>
    <name evidence="3" type="ORF">GMD18_09220</name>
</gene>
<reference evidence="4 5" key="2">
    <citation type="journal article" date="2019" name="Nat. Med.">
        <title>A library of human gut bacterial isolates paired with longitudinal multiomics data enables mechanistic microbiome research.</title>
        <authorList>
            <person name="Poyet M."/>
            <person name="Groussin M."/>
            <person name="Gibbons S.M."/>
            <person name="Avila-Pacheco J."/>
            <person name="Jiang X."/>
            <person name="Kearney S.M."/>
            <person name="Perrotta A.R."/>
            <person name="Berdy B."/>
            <person name="Zhao S."/>
            <person name="Lieberman T.D."/>
            <person name="Swanson P.K."/>
            <person name="Smith M."/>
            <person name="Roesemann S."/>
            <person name="Alexander J.E."/>
            <person name="Rich S.A."/>
            <person name="Livny J."/>
            <person name="Vlamakis H."/>
            <person name="Clish C."/>
            <person name="Bullock K."/>
            <person name="Deik A."/>
            <person name="Scott J."/>
            <person name="Pierce K.A."/>
            <person name="Xavier R.J."/>
            <person name="Alm E.J."/>
        </authorList>
    </citation>
    <scope>NUCLEOTIDE SEQUENCE [LARGE SCALE GENOMIC DNA]</scope>
    <source>
        <strain evidence="2 5">BIOML-A13</strain>
        <strain evidence="3 4">BIOML-A3</strain>
    </source>
</reference>
<name>A0A3G9H8J0_9FIRM</name>
<evidence type="ECO:0000313" key="5">
    <source>
        <dbReference type="Proteomes" id="UP000484547"/>
    </source>
</evidence>
<dbReference type="RefSeq" id="WP_021717125.1">
    <property type="nucleotide sequence ID" value="NZ_AP019004.1"/>
</dbReference>
<dbReference type="EMBL" id="CBDS010000012">
    <property type="protein sequence ID" value="CDB45084.1"/>
    <property type="molecule type" value="Genomic_DNA"/>
</dbReference>
<evidence type="ECO:0000313" key="2">
    <source>
        <dbReference type="EMBL" id="MTT75450.1"/>
    </source>
</evidence>
<comment type="caution">
    <text evidence="1">The sequence shown here is derived from an EMBL/GenBank/DDBJ whole genome shotgun (WGS) entry which is preliminary data.</text>
</comment>
<evidence type="ECO:0000313" key="3">
    <source>
        <dbReference type="EMBL" id="MTU04577.1"/>
    </source>
</evidence>
<dbReference type="Proteomes" id="UP000484547">
    <property type="component" value="Unassembled WGS sequence"/>
</dbReference>
<dbReference type="EMBL" id="WNBM01000001">
    <property type="protein sequence ID" value="MTT75450.1"/>
    <property type="molecule type" value="Genomic_DNA"/>
</dbReference>
<keyword evidence="4" id="KW-1185">Reference proteome</keyword>
<accession>R6IEV2</accession>